<name>A0ACC2GQI6_DALPE</name>
<accession>A0ACC2GQI6</accession>
<dbReference type="EMBL" id="CM055737">
    <property type="protein sequence ID" value="KAJ8005882.1"/>
    <property type="molecule type" value="Genomic_DNA"/>
</dbReference>
<dbReference type="Proteomes" id="UP001157502">
    <property type="component" value="Chromosome 10"/>
</dbReference>
<comment type="caution">
    <text evidence="1">The sequence shown here is derived from an EMBL/GenBank/DDBJ whole genome shotgun (WGS) entry which is preliminary data.</text>
</comment>
<evidence type="ECO:0000313" key="2">
    <source>
        <dbReference type="Proteomes" id="UP001157502"/>
    </source>
</evidence>
<proteinExistence type="predicted"/>
<gene>
    <name evidence="1" type="ORF">DPEC_G00122520</name>
</gene>
<reference evidence="1" key="1">
    <citation type="submission" date="2021-05" db="EMBL/GenBank/DDBJ databases">
        <authorList>
            <person name="Pan Q."/>
            <person name="Jouanno E."/>
            <person name="Zahm M."/>
            <person name="Klopp C."/>
            <person name="Cabau C."/>
            <person name="Louis A."/>
            <person name="Berthelot C."/>
            <person name="Parey E."/>
            <person name="Roest Crollius H."/>
            <person name="Montfort J."/>
            <person name="Robinson-Rechavi M."/>
            <person name="Bouchez O."/>
            <person name="Lampietro C."/>
            <person name="Lopez Roques C."/>
            <person name="Donnadieu C."/>
            <person name="Postlethwait J."/>
            <person name="Bobe J."/>
            <person name="Dillon D."/>
            <person name="Chandos A."/>
            <person name="von Hippel F."/>
            <person name="Guiguen Y."/>
        </authorList>
    </citation>
    <scope>NUCLEOTIDE SEQUENCE</scope>
    <source>
        <strain evidence="1">YG-Jan2019</strain>
    </source>
</reference>
<keyword evidence="2" id="KW-1185">Reference proteome</keyword>
<sequence>MRSQPTRFYPALTSHRSIAVPVAHGKPTLSQGTDGILEKGAEVIEDDPKVNLDAKDLWRQFHNIGTEMVITKSGRRMFPPFKARCTGLNRRATYILLMDIVAADDCRYKFHNSSWMVAGKADPEMPKRMYIHPDSPASGEEWMAKAVSFHRLKLTNNISDQQGFTILNSMHKYQPRFHIVRANDILKLPFCTFKTFVFSETEFIAVTAYQNDKITQLKIDNNPFAKGFRDTGNGRREKRKQLGINMHKLKLNHTRTQEDNDSLNETSVKRAGNSKSTEFYESDNERFQEITDGHSFGQRVRKISTTKELTPNPNVATTQDGQADSSASPIDSSRTKSDSNHPKQDHVKISTDGVTRFCGAEALFHPPNNGFSHVFHPLDTLGVAHRLLHPALYNIHRTTVSGVSAAAMAHMLAAVSSSGLSAMGTNVIPVRSLETGSGSSGLSLNFRQQFMQSQALKVSPFCDVFSYPYEATAPAFSSTASTTVNRHPACPRIRFRPYPIVPIVEHVNYTELYEYNPPSPVVLCRFLPDEFVHCQDPVDHAQNHTAVQEMGHGCWKFGGQVHKDVNHTEVVCTALDDIECAGPREFRRGDEPCIKYTGHYFITTLLYSFFLGCFGVDRFCLGHTGTAVGKLLTLGGLGIWWFVDLILLITGGLMPSDNSNWCTIY</sequence>
<protein>
    <submittedName>
        <fullName evidence="1">Uncharacterized protein</fullName>
    </submittedName>
</protein>
<organism evidence="1 2">
    <name type="scientific">Dallia pectoralis</name>
    <name type="common">Alaska blackfish</name>
    <dbReference type="NCBI Taxonomy" id="75939"/>
    <lineage>
        <taxon>Eukaryota</taxon>
        <taxon>Metazoa</taxon>
        <taxon>Chordata</taxon>
        <taxon>Craniata</taxon>
        <taxon>Vertebrata</taxon>
        <taxon>Euteleostomi</taxon>
        <taxon>Actinopterygii</taxon>
        <taxon>Neopterygii</taxon>
        <taxon>Teleostei</taxon>
        <taxon>Protacanthopterygii</taxon>
        <taxon>Esociformes</taxon>
        <taxon>Umbridae</taxon>
        <taxon>Dallia</taxon>
    </lineage>
</organism>
<evidence type="ECO:0000313" key="1">
    <source>
        <dbReference type="EMBL" id="KAJ8005882.1"/>
    </source>
</evidence>